<dbReference type="InterPro" id="IPR042120">
    <property type="entry name" value="MutL_C_dimsub"/>
</dbReference>
<evidence type="ECO:0000313" key="3">
    <source>
        <dbReference type="EMBL" id="CEP60147.1"/>
    </source>
</evidence>
<reference evidence="3 4" key="1">
    <citation type="submission" date="2014-12" db="EMBL/GenBank/DDBJ databases">
        <authorList>
            <person name="Neuveglise Cecile"/>
        </authorList>
    </citation>
    <scope>NUCLEOTIDE SEQUENCE [LARGE SCALE GENOMIC DNA]</scope>
    <source>
        <strain evidence="3 4">CBS 12615</strain>
    </source>
</reference>
<sequence length="618" mass="69088">MTGEIRKLSATVADAIAAGKSVKCITTAIGMLLENSVESGASDVEIVVDLDHDAFTVRDNGCGMNAADLEYFGRSGYSSKAEKKGLKWHQGRSIHIISCMAKITTFTRAGGDNSALSKLPMGEIQLCDFPLPFGTSIIVTDFFHNVPVRREVLQATPKSLIYDKLRLLVFDQLVMNPDLQILVTSATLLENGFTIFESRNLGPNVSSDAEKLSSCLHNVFGSCDQNYGMMPVHAQFKSYKLNGLVSTALTSNKGLQLLYINGQRCEDEAVKKPISRLLSNVRSPGSESELHSRRHFFPYVLKFSTSSGIPSDLPRMHLKGHSASSVLQSLITSIVNTGFKIGSWSPRKRTATLSRRDCKRPLTHKLATDGVSEVHFASFRKSVLNTFAVVNQVDRKFILLRATKTIKHDFPLLILVDQHACDERIKLESMLQEFICEFALFPQALFDVNLQITLTLREYQIIEAYRTELSKWGLRYIVEDLDAQSSEIVLIMTTLPKILQHCSKSVLKKLLVWHADDLRLFRKACVGNISDTDNFEWWKYTKCMPSILLDLLRSRACRSAITFGKELSNTECELMVAALRKCRNPFYCAHGRPSIVPITTDRQTAGVSFSSDYTLEAD</sequence>
<dbReference type="GO" id="GO:0140664">
    <property type="term" value="F:ATP-dependent DNA damage sensor activity"/>
    <property type="evidence" value="ECO:0007669"/>
    <property type="project" value="InterPro"/>
</dbReference>
<dbReference type="STRING" id="1245769.A0A0C7N0V6"/>
<dbReference type="AlphaFoldDB" id="A0A0C7N0V6"/>
<dbReference type="Pfam" id="PF13589">
    <property type="entry name" value="HATPase_c_3"/>
    <property type="match status" value="1"/>
</dbReference>
<evidence type="ECO:0000256" key="1">
    <source>
        <dbReference type="ARBA" id="ARBA00006082"/>
    </source>
</evidence>
<dbReference type="Gene3D" id="3.30.1540.20">
    <property type="entry name" value="MutL, C-terminal domain, dimerisation subdomain"/>
    <property type="match status" value="1"/>
</dbReference>
<dbReference type="GO" id="GO:0005524">
    <property type="term" value="F:ATP binding"/>
    <property type="evidence" value="ECO:0007669"/>
    <property type="project" value="InterPro"/>
</dbReference>
<dbReference type="SMART" id="SM00853">
    <property type="entry name" value="MutL_C"/>
    <property type="match status" value="1"/>
</dbReference>
<dbReference type="PANTHER" id="PTHR10073:SF47">
    <property type="entry name" value="DNA MISMATCH REPAIR PROTEIN MLH3"/>
    <property type="match status" value="1"/>
</dbReference>
<dbReference type="OrthoDB" id="429932at2759"/>
<dbReference type="Pfam" id="PF08676">
    <property type="entry name" value="MutL_C"/>
    <property type="match status" value="1"/>
</dbReference>
<keyword evidence="4" id="KW-1185">Reference proteome</keyword>
<gene>
    <name evidence="3" type="ORF">LALA0_S01e04082g</name>
</gene>
<dbReference type="GeneID" id="34683520"/>
<name>A0A0C7N0V6_9SACH</name>
<dbReference type="InterPro" id="IPR037198">
    <property type="entry name" value="MutL_C_sf"/>
</dbReference>
<dbReference type="Gene3D" id="3.30.565.10">
    <property type="entry name" value="Histidine kinase-like ATPase, C-terminal domain"/>
    <property type="match status" value="1"/>
</dbReference>
<dbReference type="PANTHER" id="PTHR10073">
    <property type="entry name" value="DNA MISMATCH REPAIR PROTEIN MLH, PMS, MUTL"/>
    <property type="match status" value="1"/>
</dbReference>
<dbReference type="GO" id="GO:0006298">
    <property type="term" value="P:mismatch repair"/>
    <property type="evidence" value="ECO:0007669"/>
    <property type="project" value="InterPro"/>
</dbReference>
<accession>A0A0C7N0V6</accession>
<dbReference type="Gene3D" id="3.30.1370.100">
    <property type="entry name" value="MutL, C-terminal domain, regulatory subdomain"/>
    <property type="match status" value="1"/>
</dbReference>
<proteinExistence type="inferred from homology"/>
<feature type="domain" description="MutL C-terminal dimerisation" evidence="2">
    <location>
        <begin position="389"/>
        <end position="567"/>
    </location>
</feature>
<dbReference type="InterPro" id="IPR014790">
    <property type="entry name" value="MutL_C"/>
</dbReference>
<dbReference type="SUPFAM" id="SSF55874">
    <property type="entry name" value="ATPase domain of HSP90 chaperone/DNA topoisomerase II/histidine kinase"/>
    <property type="match status" value="1"/>
</dbReference>
<dbReference type="Proteomes" id="UP000054304">
    <property type="component" value="Unassembled WGS sequence"/>
</dbReference>
<dbReference type="HOGENOM" id="CLU_005415_1_0_1"/>
<dbReference type="SUPFAM" id="SSF118116">
    <property type="entry name" value="DNA mismatch repair protein MutL"/>
    <property type="match status" value="1"/>
</dbReference>
<dbReference type="GO" id="GO:0016887">
    <property type="term" value="F:ATP hydrolysis activity"/>
    <property type="evidence" value="ECO:0007669"/>
    <property type="project" value="InterPro"/>
</dbReference>
<dbReference type="EMBL" id="LN736360">
    <property type="protein sequence ID" value="CEP60147.1"/>
    <property type="molecule type" value="Genomic_DNA"/>
</dbReference>
<dbReference type="InterPro" id="IPR036890">
    <property type="entry name" value="HATPase_C_sf"/>
</dbReference>
<dbReference type="RefSeq" id="XP_022626392.1">
    <property type="nucleotide sequence ID" value="XM_022774280.1"/>
</dbReference>
<evidence type="ECO:0000313" key="4">
    <source>
        <dbReference type="Proteomes" id="UP000054304"/>
    </source>
</evidence>
<comment type="similarity">
    <text evidence="1">Belongs to the DNA mismatch repair MutL/HexB family.</text>
</comment>
<dbReference type="GO" id="GO:0032300">
    <property type="term" value="C:mismatch repair complex"/>
    <property type="evidence" value="ECO:0007669"/>
    <property type="project" value="InterPro"/>
</dbReference>
<dbReference type="InterPro" id="IPR038973">
    <property type="entry name" value="MutL/Mlh/Pms-like"/>
</dbReference>
<protein>
    <submittedName>
        <fullName evidence="3">LALA0S01e04082g1_1</fullName>
    </submittedName>
</protein>
<dbReference type="InterPro" id="IPR042121">
    <property type="entry name" value="MutL_C_regsub"/>
</dbReference>
<evidence type="ECO:0000259" key="2">
    <source>
        <dbReference type="SMART" id="SM00853"/>
    </source>
</evidence>
<organism evidence="3 4">
    <name type="scientific">Lachancea lanzarotensis</name>
    <dbReference type="NCBI Taxonomy" id="1245769"/>
    <lineage>
        <taxon>Eukaryota</taxon>
        <taxon>Fungi</taxon>
        <taxon>Dikarya</taxon>
        <taxon>Ascomycota</taxon>
        <taxon>Saccharomycotina</taxon>
        <taxon>Saccharomycetes</taxon>
        <taxon>Saccharomycetales</taxon>
        <taxon>Saccharomycetaceae</taxon>
        <taxon>Lachancea</taxon>
    </lineage>
</organism>